<comment type="caution">
    <text evidence="3">The sequence shown here is derived from an EMBL/GenBank/DDBJ whole genome shotgun (WGS) entry which is preliminary data.</text>
</comment>
<dbReference type="AlphaFoldDB" id="A0A918H7T6"/>
<feature type="region of interest" description="Disordered" evidence="1">
    <location>
        <begin position="1"/>
        <end position="131"/>
    </location>
</feature>
<keyword evidence="2" id="KW-1133">Transmembrane helix</keyword>
<keyword evidence="2" id="KW-0812">Transmembrane</keyword>
<evidence type="ECO:0000256" key="1">
    <source>
        <dbReference type="SAM" id="MobiDB-lite"/>
    </source>
</evidence>
<feature type="transmembrane region" description="Helical" evidence="2">
    <location>
        <begin position="139"/>
        <end position="159"/>
    </location>
</feature>
<accession>A0A918H7T6</accession>
<sequence length="333" mass="31863">MKKWREDTQPEWPEAAPPTRDVPVLGATGKSGRLRDVTVETDTKLASNGVSENEPPSEPAAAGLLTSGPSRPGPVASGPADPWGEQAGSGGVARDHDPDEVTVQIDAPHAAGARSGQEASDVPVFVDESGRRSRTFRRIGISVGIACGAYAVVIVATLLSGNAGAPWLPVPGQGGDDKPSGEVDATRGPRASATPSAGLPGFAAPGTPGVSTSASGALPASSGASAGTGAATGGATAPAGSADPRTTPSGSPRPSAAPSGSASTDPGPSSPVVGGTPTPPASTPPPASPSADSSPSPAGGAGTTVAAGPPAPVPVASQDTGAGEPLPAARPAA</sequence>
<reference evidence="3" key="2">
    <citation type="submission" date="2020-09" db="EMBL/GenBank/DDBJ databases">
        <authorList>
            <person name="Sun Q."/>
            <person name="Ohkuma M."/>
        </authorList>
    </citation>
    <scope>NUCLEOTIDE SEQUENCE</scope>
    <source>
        <strain evidence="3">JCM 4125</strain>
    </source>
</reference>
<feature type="compositionally biased region" description="Basic and acidic residues" evidence="1">
    <location>
        <begin position="175"/>
        <end position="187"/>
    </location>
</feature>
<evidence type="ECO:0000256" key="2">
    <source>
        <dbReference type="SAM" id="Phobius"/>
    </source>
</evidence>
<dbReference type="Proteomes" id="UP000646776">
    <property type="component" value="Unassembled WGS sequence"/>
</dbReference>
<feature type="region of interest" description="Disordered" evidence="1">
    <location>
        <begin position="170"/>
        <end position="333"/>
    </location>
</feature>
<gene>
    <name evidence="3" type="ORF">GCM10010226_19330</name>
</gene>
<feature type="compositionally biased region" description="Basic and acidic residues" evidence="1">
    <location>
        <begin position="33"/>
        <end position="43"/>
    </location>
</feature>
<evidence type="ECO:0000313" key="3">
    <source>
        <dbReference type="EMBL" id="GGT42768.1"/>
    </source>
</evidence>
<keyword evidence="4" id="KW-1185">Reference proteome</keyword>
<feature type="compositionally biased region" description="Low complexity" evidence="1">
    <location>
        <begin position="289"/>
        <end position="308"/>
    </location>
</feature>
<name>A0A918H7T6_9ACTN</name>
<evidence type="ECO:0000313" key="4">
    <source>
        <dbReference type="Proteomes" id="UP000646776"/>
    </source>
</evidence>
<feature type="compositionally biased region" description="Pro residues" evidence="1">
    <location>
        <begin position="277"/>
        <end position="288"/>
    </location>
</feature>
<protein>
    <submittedName>
        <fullName evidence="3">Uncharacterized protein</fullName>
    </submittedName>
</protein>
<organism evidence="3 4">
    <name type="scientific">Streptomyces phaeofaciens</name>
    <dbReference type="NCBI Taxonomy" id="68254"/>
    <lineage>
        <taxon>Bacteria</taxon>
        <taxon>Bacillati</taxon>
        <taxon>Actinomycetota</taxon>
        <taxon>Actinomycetes</taxon>
        <taxon>Kitasatosporales</taxon>
        <taxon>Streptomycetaceae</taxon>
        <taxon>Streptomyces</taxon>
    </lineage>
</organism>
<keyword evidence="2" id="KW-0472">Membrane</keyword>
<reference evidence="3" key="1">
    <citation type="journal article" date="2014" name="Int. J. Syst. Evol. Microbiol.">
        <title>Complete genome sequence of Corynebacterium casei LMG S-19264T (=DSM 44701T), isolated from a smear-ripened cheese.</title>
        <authorList>
            <consortium name="US DOE Joint Genome Institute (JGI-PGF)"/>
            <person name="Walter F."/>
            <person name="Albersmeier A."/>
            <person name="Kalinowski J."/>
            <person name="Ruckert C."/>
        </authorList>
    </citation>
    <scope>NUCLEOTIDE SEQUENCE</scope>
    <source>
        <strain evidence="3">JCM 4125</strain>
    </source>
</reference>
<feature type="compositionally biased region" description="Low complexity" evidence="1">
    <location>
        <begin position="211"/>
        <end position="276"/>
    </location>
</feature>
<proteinExistence type="predicted"/>
<dbReference type="EMBL" id="BMSA01000003">
    <property type="protein sequence ID" value="GGT42768.1"/>
    <property type="molecule type" value="Genomic_DNA"/>
</dbReference>